<protein>
    <submittedName>
        <fullName evidence="1">Uncharacterized protein</fullName>
    </submittedName>
</protein>
<dbReference type="EMBL" id="BK059106">
    <property type="protein sequence ID" value="DAE31263.1"/>
    <property type="molecule type" value="Genomic_DNA"/>
</dbReference>
<proteinExistence type="predicted"/>
<reference evidence="1" key="1">
    <citation type="journal article" date="2021" name="Proc. Natl. Acad. Sci. U.S.A.">
        <title>A Catalog of Tens of Thousands of Viruses from Human Metagenomes Reveals Hidden Associations with Chronic Diseases.</title>
        <authorList>
            <person name="Tisza M.J."/>
            <person name="Buck C.B."/>
        </authorList>
    </citation>
    <scope>NUCLEOTIDE SEQUENCE</scope>
    <source>
        <strain evidence="1">CtHG14</strain>
    </source>
</reference>
<evidence type="ECO:0000313" key="1">
    <source>
        <dbReference type="EMBL" id="DAE31263.1"/>
    </source>
</evidence>
<name>A0A8S5RIQ4_9VIRU</name>
<organism evidence="1">
    <name type="scientific">virus sp. ctHG14</name>
    <dbReference type="NCBI Taxonomy" id="2827626"/>
    <lineage>
        <taxon>Viruses</taxon>
    </lineage>
</organism>
<accession>A0A8S5RIQ4</accession>
<sequence>MCRTFSRTTLFCITRMPNKWLSTYCTVVVFTSSYASTCYTSVKVRCLHFFYVSTF</sequence>